<comment type="caution">
    <text evidence="2">The sequence shown here is derived from an EMBL/GenBank/DDBJ whole genome shotgun (WGS) entry which is preliminary data.</text>
</comment>
<protein>
    <recommendedName>
        <fullName evidence="1">DUF7344 domain-containing protein</fullName>
    </recommendedName>
</protein>
<gene>
    <name evidence="2" type="ORF">ACFOZ7_12400</name>
</gene>
<dbReference type="AlphaFoldDB" id="A0ABD5P0G0"/>
<dbReference type="InterPro" id="IPR055768">
    <property type="entry name" value="DUF7344"/>
</dbReference>
<organism evidence="2 3">
    <name type="scientific">Natribaculum luteum</name>
    <dbReference type="NCBI Taxonomy" id="1586232"/>
    <lineage>
        <taxon>Archaea</taxon>
        <taxon>Methanobacteriati</taxon>
        <taxon>Methanobacteriota</taxon>
        <taxon>Stenosarchaea group</taxon>
        <taxon>Halobacteria</taxon>
        <taxon>Halobacteriales</taxon>
        <taxon>Natrialbaceae</taxon>
        <taxon>Natribaculum</taxon>
    </lineage>
</organism>
<dbReference type="EMBL" id="JBHSDJ010000095">
    <property type="protein sequence ID" value="MFC4247752.1"/>
    <property type="molecule type" value="Genomic_DNA"/>
</dbReference>
<dbReference type="Proteomes" id="UP001595821">
    <property type="component" value="Unassembled WGS sequence"/>
</dbReference>
<evidence type="ECO:0000313" key="3">
    <source>
        <dbReference type="Proteomes" id="UP001595821"/>
    </source>
</evidence>
<proteinExistence type="predicted"/>
<feature type="domain" description="DUF7344" evidence="1">
    <location>
        <begin position="25"/>
        <end position="103"/>
    </location>
</feature>
<sequence length="220" mass="24429">MSSDVRLDDGGTNRESIFDVDDGIYEVLSNTRRSTLCSLLLECGGELPMETVVRHIVAREAAEPLSEIAPEKRRTVEISLYHQHVPKLADCGVVTWDREAETVALADDAFDRGRLAALLGPGSIQRSETLFELLTHSRRRTVLSVLTERGDVVSTDDLAARIAAAERDVPRDAVPTSERDRVYTTLRHAHLPAMDDAGVLEYDREDELVVYRGHPALLGR</sequence>
<dbReference type="RefSeq" id="WP_246966192.1">
    <property type="nucleotide sequence ID" value="NZ_CP095397.1"/>
</dbReference>
<dbReference type="Pfam" id="PF24035">
    <property type="entry name" value="DUF7344"/>
    <property type="match status" value="2"/>
</dbReference>
<evidence type="ECO:0000313" key="2">
    <source>
        <dbReference type="EMBL" id="MFC4247752.1"/>
    </source>
</evidence>
<evidence type="ECO:0000259" key="1">
    <source>
        <dbReference type="Pfam" id="PF24035"/>
    </source>
</evidence>
<accession>A0ABD5P0G0</accession>
<feature type="domain" description="DUF7344" evidence="1">
    <location>
        <begin position="131"/>
        <end position="209"/>
    </location>
</feature>
<reference evidence="2 3" key="1">
    <citation type="journal article" date="2014" name="Int. J. Syst. Evol. Microbiol.">
        <title>Complete genome sequence of Corynebacterium casei LMG S-19264T (=DSM 44701T), isolated from a smear-ripened cheese.</title>
        <authorList>
            <consortium name="US DOE Joint Genome Institute (JGI-PGF)"/>
            <person name="Walter F."/>
            <person name="Albersmeier A."/>
            <person name="Kalinowski J."/>
            <person name="Ruckert C."/>
        </authorList>
    </citation>
    <scope>NUCLEOTIDE SEQUENCE [LARGE SCALE GENOMIC DNA]</scope>
    <source>
        <strain evidence="2 3">IBRC-M 10912</strain>
    </source>
</reference>
<name>A0ABD5P0G0_9EURY</name>
<dbReference type="GeneID" id="71854104"/>